<dbReference type="Proteomes" id="UP001153719">
    <property type="component" value="Chromosome"/>
</dbReference>
<keyword evidence="3" id="KW-1185">Reference proteome</keyword>
<accession>A0A9W4CM16</accession>
<dbReference type="RefSeq" id="WP_190518822.1">
    <property type="nucleotide sequence ID" value="NZ_LR882967.1"/>
</dbReference>
<evidence type="ECO:0000313" key="3">
    <source>
        <dbReference type="Proteomes" id="UP001153719"/>
    </source>
</evidence>
<proteinExistence type="predicted"/>
<protein>
    <submittedName>
        <fullName evidence="2">Uncharacterized protein</fullName>
    </submittedName>
</protein>
<feature type="chain" id="PRO_5040872323" evidence="1">
    <location>
        <begin position="25"/>
        <end position="66"/>
    </location>
</feature>
<sequence length="66" mass="7123">MTSPQWPLGLIAFTLTSASISVQAQIIPDGTLPINSTVTQQQNRFQIDGGTIIFLPRYSGFATPKS</sequence>
<evidence type="ECO:0000313" key="2">
    <source>
        <dbReference type="EMBL" id="CAD5956259.1"/>
    </source>
</evidence>
<dbReference type="EMBL" id="LR882967">
    <property type="protein sequence ID" value="CAD5956259.1"/>
    <property type="molecule type" value="Genomic_DNA"/>
</dbReference>
<feature type="signal peptide" evidence="1">
    <location>
        <begin position="1"/>
        <end position="24"/>
    </location>
</feature>
<dbReference type="KEGG" id="ppsu:NO713_02899"/>
<gene>
    <name evidence="2" type="ORF">NO713_02899</name>
</gene>
<dbReference type="AlphaFoldDB" id="A0A9W4CM16"/>
<keyword evidence="1" id="KW-0732">Signal</keyword>
<reference evidence="2" key="1">
    <citation type="submission" date="2020-09" db="EMBL/GenBank/DDBJ databases">
        <authorList>
            <person name="Blom J."/>
        </authorList>
    </citation>
    <scope>NUCLEOTIDE SEQUENCE</scope>
    <source>
        <strain evidence="2">No.713</strain>
    </source>
</reference>
<evidence type="ECO:0000256" key="1">
    <source>
        <dbReference type="SAM" id="SignalP"/>
    </source>
</evidence>
<name>A0A9W4CM16_9CYAN</name>
<organism evidence="2 3">
    <name type="scientific">Planktothrix pseudagardhii</name>
    <dbReference type="NCBI Taxonomy" id="132604"/>
    <lineage>
        <taxon>Bacteria</taxon>
        <taxon>Bacillati</taxon>
        <taxon>Cyanobacteriota</taxon>
        <taxon>Cyanophyceae</taxon>
        <taxon>Oscillatoriophycideae</taxon>
        <taxon>Oscillatoriales</taxon>
        <taxon>Microcoleaceae</taxon>
        <taxon>Planktothrix</taxon>
    </lineage>
</organism>